<proteinExistence type="predicted"/>
<sequence length="139" mass="15300">MSLPSAEEARSMPIVTDDEVEARVAALIGSACRRQFWMLFIDGDDRQLPLIMPVADYPTSPAGGRAELLASRIKEIVDLADAAQVIFVWERRLAEASTQADRAWASALGDACRAEGVSVRAQLISHRSGVRWFPPDDYL</sequence>
<gene>
    <name evidence="1" type="ORF">ACFQB0_15170</name>
</gene>
<evidence type="ECO:0000313" key="1">
    <source>
        <dbReference type="EMBL" id="MFC6357450.1"/>
    </source>
</evidence>
<name>A0ABW1VK37_9MICO</name>
<accession>A0ABW1VK37</accession>
<dbReference type="RefSeq" id="WP_386733268.1">
    <property type="nucleotide sequence ID" value="NZ_JBHSTP010000004.1"/>
</dbReference>
<dbReference type="EMBL" id="JBHSTP010000004">
    <property type="protein sequence ID" value="MFC6357450.1"/>
    <property type="molecule type" value="Genomic_DNA"/>
</dbReference>
<organism evidence="1 2">
    <name type="scientific">Luethyella okanaganae</name>
    <dbReference type="NCBI Taxonomy" id="69372"/>
    <lineage>
        <taxon>Bacteria</taxon>
        <taxon>Bacillati</taxon>
        <taxon>Actinomycetota</taxon>
        <taxon>Actinomycetes</taxon>
        <taxon>Micrococcales</taxon>
        <taxon>Microbacteriaceae</taxon>
        <taxon>Luethyella</taxon>
    </lineage>
</organism>
<protein>
    <submittedName>
        <fullName evidence="1">Uncharacterized protein</fullName>
    </submittedName>
</protein>
<comment type="caution">
    <text evidence="1">The sequence shown here is derived from an EMBL/GenBank/DDBJ whole genome shotgun (WGS) entry which is preliminary data.</text>
</comment>
<dbReference type="Proteomes" id="UP001596306">
    <property type="component" value="Unassembled WGS sequence"/>
</dbReference>
<keyword evidence="2" id="KW-1185">Reference proteome</keyword>
<reference evidence="2" key="1">
    <citation type="journal article" date="2019" name="Int. J. Syst. Evol. Microbiol.">
        <title>The Global Catalogue of Microorganisms (GCM) 10K type strain sequencing project: providing services to taxonomists for standard genome sequencing and annotation.</title>
        <authorList>
            <consortium name="The Broad Institute Genomics Platform"/>
            <consortium name="The Broad Institute Genome Sequencing Center for Infectious Disease"/>
            <person name="Wu L."/>
            <person name="Ma J."/>
        </authorList>
    </citation>
    <scope>NUCLEOTIDE SEQUENCE [LARGE SCALE GENOMIC DNA]</scope>
    <source>
        <strain evidence="2">CCUG 43304</strain>
    </source>
</reference>
<evidence type="ECO:0000313" key="2">
    <source>
        <dbReference type="Proteomes" id="UP001596306"/>
    </source>
</evidence>